<protein>
    <submittedName>
        <fullName evidence="1">Uncharacterized protein</fullName>
    </submittedName>
</protein>
<evidence type="ECO:0000313" key="1">
    <source>
        <dbReference type="EMBL" id="QGX96478.1"/>
    </source>
</evidence>
<evidence type="ECO:0000313" key="2">
    <source>
        <dbReference type="Proteomes" id="UP000428325"/>
    </source>
</evidence>
<organism evidence="1 2">
    <name type="scientific">Haloplanus rallus</name>
    <dbReference type="NCBI Taxonomy" id="1816183"/>
    <lineage>
        <taxon>Archaea</taxon>
        <taxon>Methanobacteriati</taxon>
        <taxon>Methanobacteriota</taxon>
        <taxon>Stenosarchaea group</taxon>
        <taxon>Halobacteria</taxon>
        <taxon>Halobacteriales</taxon>
        <taxon>Haloferacaceae</taxon>
        <taxon>Haloplanus</taxon>
    </lineage>
</organism>
<keyword evidence="2" id="KW-1185">Reference proteome</keyword>
<dbReference type="EMBL" id="CP034345">
    <property type="protein sequence ID" value="QGX96478.1"/>
    <property type="molecule type" value="Genomic_DNA"/>
</dbReference>
<sequence>MTLRIITHRCDRCGTIVGGNVLERNRTLKCPGLNCSRVHEFRELPADDREYLTSQTETYSIE</sequence>
<dbReference type="KEGG" id="hra:EI982_17680"/>
<proteinExistence type="predicted"/>
<reference evidence="1 2" key="1">
    <citation type="submission" date="2018-12" db="EMBL/GenBank/DDBJ databases">
        <title>Complete genome sequence of Haloplanus rallus MBLA0036.</title>
        <authorList>
            <person name="Nam Y.-d."/>
            <person name="Kang J."/>
            <person name="Chung W.-H."/>
            <person name="Park Y.S."/>
        </authorList>
    </citation>
    <scope>NUCLEOTIDE SEQUENCE [LARGE SCALE GENOMIC DNA]</scope>
    <source>
        <strain evidence="1 2">MBLA0036</strain>
    </source>
</reference>
<dbReference type="Proteomes" id="UP000428325">
    <property type="component" value="Chromosome"/>
</dbReference>
<name>A0A6B9F7Q7_9EURY</name>
<dbReference type="AlphaFoldDB" id="A0A6B9F7Q7"/>
<gene>
    <name evidence="1" type="ORF">EI982_17680</name>
</gene>
<accession>A0A6B9F7Q7</accession>